<evidence type="ECO:0000313" key="2">
    <source>
        <dbReference type="EMBL" id="NFA58970.1"/>
    </source>
</evidence>
<dbReference type="Pfam" id="PF21277">
    <property type="entry name" value="T6SS_VgrG3-like_C"/>
    <property type="match status" value="1"/>
</dbReference>
<evidence type="ECO:0000259" key="1">
    <source>
        <dbReference type="Pfam" id="PF21277"/>
    </source>
</evidence>
<gene>
    <name evidence="2" type="ORF">EXM42_00700</name>
</gene>
<sequence>MMSYTNLVSNMFLNQYKAQMNNSNNANKIDDKTVESLDQQKAMQQMVFEAVLSQMMNSMGSTNGMNSVNGIDSMSNMSTMNGMYGMSSMSNIGSMNGMGSLIATQALLSGLKNAALFGFNDSLSALGNFNSTIRGASKFLSKDYNSGGTDSNISALGIRASKYESDLNPAEISDDPGDYGGKSYGAWQFSSKTGSLDSFINSLKGNNNDMYYKLVNAKANDNNTFGENFDAAWKSIASQNKDRFLKVQQNYVKVNFYDTVAQSLKSKLNFDISKRSNALKESLWSTVVQHGVGGATSIFSKLNLNNSDSNIINDLYNERQNVNLYFRSSSPEIRQSVYNRFTREKQDMLSMLNEQFV</sequence>
<feature type="domain" description="Type VI secretion system spike protein VgrG3-like C-terminal" evidence="1">
    <location>
        <begin position="156"/>
        <end position="345"/>
    </location>
</feature>
<proteinExistence type="predicted"/>
<accession>A0A6M0SWD9</accession>
<dbReference type="AlphaFoldDB" id="A0A6M0SWD9"/>
<reference evidence="2 3" key="1">
    <citation type="submission" date="2019-02" db="EMBL/GenBank/DDBJ databases">
        <title>Genome sequencing of Clostridium botulinum clinical isolates.</title>
        <authorList>
            <person name="Brunt J."/>
            <person name="Van Vliet A.H.M."/>
            <person name="Stringer S.C."/>
            <person name="Grant K.A."/>
            <person name="Carter A.C."/>
            <person name="Peck M.W."/>
        </authorList>
    </citation>
    <scope>NUCLEOTIDE SEQUENCE [LARGE SCALE GENOMIC DNA]</scope>
    <source>
        <strain evidence="2 3">R1125/03</strain>
    </source>
</reference>
<protein>
    <submittedName>
        <fullName evidence="2">Vgrg protein</fullName>
    </submittedName>
</protein>
<dbReference type="Proteomes" id="UP000473089">
    <property type="component" value="Unassembled WGS sequence"/>
</dbReference>
<comment type="caution">
    <text evidence="2">The sequence shown here is derived from an EMBL/GenBank/DDBJ whole genome shotgun (WGS) entry which is preliminary data.</text>
</comment>
<organism evidence="2 3">
    <name type="scientific">Clostridium botulinum</name>
    <dbReference type="NCBI Taxonomy" id="1491"/>
    <lineage>
        <taxon>Bacteria</taxon>
        <taxon>Bacillati</taxon>
        <taxon>Bacillota</taxon>
        <taxon>Clostridia</taxon>
        <taxon>Eubacteriales</taxon>
        <taxon>Clostridiaceae</taxon>
        <taxon>Clostridium</taxon>
    </lineage>
</organism>
<evidence type="ECO:0000313" key="3">
    <source>
        <dbReference type="Proteomes" id="UP000473089"/>
    </source>
</evidence>
<dbReference type="EMBL" id="SGJP01000001">
    <property type="protein sequence ID" value="NFA58970.1"/>
    <property type="molecule type" value="Genomic_DNA"/>
</dbReference>
<name>A0A6M0SWD9_CLOBO</name>
<dbReference type="InterPro" id="IPR049073">
    <property type="entry name" value="T6SS_VgrG3-like_C"/>
</dbReference>